<dbReference type="EMBL" id="BART01017026">
    <property type="protein sequence ID" value="GAG74768.1"/>
    <property type="molecule type" value="Genomic_DNA"/>
</dbReference>
<gene>
    <name evidence="1" type="ORF">S01H4_32540</name>
</gene>
<reference evidence="1" key="1">
    <citation type="journal article" date="2014" name="Front. Microbiol.">
        <title>High frequency of phylogenetically diverse reductive dehalogenase-homologous genes in deep subseafloor sedimentary metagenomes.</title>
        <authorList>
            <person name="Kawai M."/>
            <person name="Futagami T."/>
            <person name="Toyoda A."/>
            <person name="Takaki Y."/>
            <person name="Nishi S."/>
            <person name="Hori S."/>
            <person name="Arai W."/>
            <person name="Tsubouchi T."/>
            <person name="Morono Y."/>
            <person name="Uchiyama I."/>
            <person name="Ito T."/>
            <person name="Fujiyama A."/>
            <person name="Inagaki F."/>
            <person name="Takami H."/>
        </authorList>
    </citation>
    <scope>NUCLEOTIDE SEQUENCE</scope>
    <source>
        <strain evidence="1">Expedition CK06-06</strain>
    </source>
</reference>
<organism evidence="1">
    <name type="scientific">marine sediment metagenome</name>
    <dbReference type="NCBI Taxonomy" id="412755"/>
    <lineage>
        <taxon>unclassified sequences</taxon>
        <taxon>metagenomes</taxon>
        <taxon>ecological metagenomes</taxon>
    </lineage>
</organism>
<evidence type="ECO:0008006" key="2">
    <source>
        <dbReference type="Google" id="ProtNLM"/>
    </source>
</evidence>
<name>X1AR25_9ZZZZ</name>
<sequence length="273" mass="31048">MANWEELIKDFQALLRPRTHLLGWKVLETKEELEKIPRVRRVGHRYFFCQALTIARTLSWTIGATPAKDDFWCPLTTYGGFMPEPDWDAISDEDYNRCPRADNYWVNTKEDAKKRLEAIPKLPEGKYEAMVVGPLYLQSFEPDVILFYGTPAQMSLLINGWQWTDYERLRFYSVGEGACTDALIQCFLSQKPALAVPCFGERALGGAAEDELDMAMTPEAFIKTVDGLKALFANGLRYPIRQSDPMISPGPAFFELAYGHKPEGYPLTLADIE</sequence>
<comment type="caution">
    <text evidence="1">The sequence shown here is derived from an EMBL/GenBank/DDBJ whole genome shotgun (WGS) entry which is preliminary data.</text>
</comment>
<protein>
    <recommendedName>
        <fullName evidence="2">DUF169 domain-containing protein</fullName>
    </recommendedName>
</protein>
<dbReference type="AlphaFoldDB" id="X1AR25"/>
<dbReference type="PANTHER" id="PTHR37954">
    <property type="entry name" value="BLL4979 PROTEIN"/>
    <property type="match status" value="1"/>
</dbReference>
<dbReference type="Pfam" id="PF02596">
    <property type="entry name" value="DUF169"/>
    <property type="match status" value="1"/>
</dbReference>
<dbReference type="PANTHER" id="PTHR37954:SF3">
    <property type="entry name" value="DUF169 DOMAIN-CONTAINING PROTEIN"/>
    <property type="match status" value="1"/>
</dbReference>
<proteinExistence type="predicted"/>
<evidence type="ECO:0000313" key="1">
    <source>
        <dbReference type="EMBL" id="GAG74768.1"/>
    </source>
</evidence>
<dbReference type="InterPro" id="IPR003748">
    <property type="entry name" value="DUF169"/>
</dbReference>
<accession>X1AR25</accession>